<dbReference type="PRINTS" id="PR00131">
    <property type="entry name" value="GLHYDRLASE1"/>
</dbReference>
<dbReference type="EMBL" id="NEMB01000003">
    <property type="protein sequence ID" value="PQQ68078.1"/>
    <property type="molecule type" value="Genomic_DNA"/>
</dbReference>
<evidence type="ECO:0000256" key="5">
    <source>
        <dbReference type="ARBA" id="ARBA00023001"/>
    </source>
</evidence>
<dbReference type="PANTHER" id="PTHR10353:SF36">
    <property type="entry name" value="LP05116P"/>
    <property type="match status" value="1"/>
</dbReference>
<comment type="catalytic activity">
    <reaction evidence="1 12">
        <text>Hydrolysis of terminal, non-reducing beta-D-glucosyl residues with release of beta-D-glucose.</text>
        <dbReference type="EC" id="3.2.1.21"/>
    </reaction>
</comment>
<feature type="binding site" evidence="10">
    <location>
        <position position="296"/>
    </location>
    <ligand>
        <name>substrate</name>
    </ligand>
</feature>
<reference evidence="14 16" key="2">
    <citation type="journal article" date="2018" name="Syst. Appl. Microbiol.">
        <title>Characterization and high-quality draft genome sequence of Herbivorax saccincola A7, an anaerobic, alkaliphilic, thermophilic, cellulolytic, and xylanolytic bacterium.</title>
        <authorList>
            <person name="Aikawa S."/>
            <person name="Baramee S."/>
            <person name="Sermsathanaswadi J."/>
            <person name="Thianheng P."/>
            <person name="Tachaapaikoon C."/>
            <person name="Shikata A."/>
            <person name="Waeonukul R."/>
            <person name="Pason P."/>
            <person name="Ratanakhanokchai K."/>
            <person name="Kosugi A."/>
        </authorList>
    </citation>
    <scope>NUCLEOTIDE SEQUENCE [LARGE SCALE GENOMIC DNA]</scope>
    <source>
        <strain evidence="14 16">A7</strain>
    </source>
</reference>
<dbReference type="OrthoDB" id="2339329at2"/>
<feature type="binding site" evidence="10">
    <location>
        <position position="400"/>
    </location>
    <ligand>
        <name>substrate</name>
    </ligand>
</feature>
<name>A0A2K9E6Z4_9FIRM</name>
<dbReference type="EMBL" id="CP025197">
    <property type="protein sequence ID" value="AUG58198.1"/>
    <property type="molecule type" value="Genomic_DNA"/>
</dbReference>
<dbReference type="GO" id="GO:0008422">
    <property type="term" value="F:beta-glucosidase activity"/>
    <property type="evidence" value="ECO:0007669"/>
    <property type="project" value="UniProtKB-EC"/>
</dbReference>
<evidence type="ECO:0000256" key="10">
    <source>
        <dbReference type="PIRSR" id="PIRSR617736-2"/>
    </source>
</evidence>
<organism evidence="13 15">
    <name type="scientific">Acetivibrio saccincola</name>
    <dbReference type="NCBI Taxonomy" id="1677857"/>
    <lineage>
        <taxon>Bacteria</taxon>
        <taxon>Bacillati</taxon>
        <taxon>Bacillota</taxon>
        <taxon>Clostridia</taxon>
        <taxon>Eubacteriales</taxon>
        <taxon>Oscillospiraceae</taxon>
        <taxon>Acetivibrio</taxon>
    </lineage>
</organism>
<dbReference type="GO" id="GO:0030245">
    <property type="term" value="P:cellulose catabolic process"/>
    <property type="evidence" value="ECO:0007669"/>
    <property type="project" value="UniProtKB-KW"/>
</dbReference>
<dbReference type="AlphaFoldDB" id="A0A2K9E6Z4"/>
<dbReference type="SUPFAM" id="SSF51445">
    <property type="entry name" value="(Trans)glycosidases"/>
    <property type="match status" value="1"/>
</dbReference>
<evidence type="ECO:0000313" key="15">
    <source>
        <dbReference type="Proteomes" id="UP000233534"/>
    </source>
</evidence>
<dbReference type="PROSITE" id="PS00653">
    <property type="entry name" value="GLYCOSYL_HYDROL_F1_2"/>
    <property type="match status" value="1"/>
</dbReference>
<dbReference type="PROSITE" id="PS00572">
    <property type="entry name" value="GLYCOSYL_HYDROL_F1_1"/>
    <property type="match status" value="1"/>
</dbReference>
<feature type="binding site" evidence="10">
    <location>
        <begin position="407"/>
        <end position="408"/>
    </location>
    <ligand>
        <name>substrate</name>
    </ligand>
</feature>
<keyword evidence="15" id="KW-1185">Reference proteome</keyword>
<evidence type="ECO:0000256" key="8">
    <source>
        <dbReference type="ARBA" id="ARBA00023326"/>
    </source>
</evidence>
<proteinExistence type="inferred from homology"/>
<keyword evidence="7 12" id="KW-0326">Glycosidase</keyword>
<dbReference type="Proteomes" id="UP000233534">
    <property type="component" value="Chromosome"/>
</dbReference>
<dbReference type="Pfam" id="PF00232">
    <property type="entry name" value="Glyco_hydro_1"/>
    <property type="match status" value="1"/>
</dbReference>
<dbReference type="PANTHER" id="PTHR10353">
    <property type="entry name" value="GLYCOSYL HYDROLASE"/>
    <property type="match status" value="1"/>
</dbReference>
<dbReference type="InterPro" id="IPR033132">
    <property type="entry name" value="GH_1_N_CS"/>
</dbReference>
<dbReference type="FunFam" id="3.20.20.80:FF:000004">
    <property type="entry name" value="Beta-glucosidase 6-phospho-beta-glucosidase"/>
    <property type="match status" value="1"/>
</dbReference>
<evidence type="ECO:0000313" key="14">
    <source>
        <dbReference type="EMBL" id="PQQ68078.1"/>
    </source>
</evidence>
<dbReference type="GO" id="GO:0005829">
    <property type="term" value="C:cytosol"/>
    <property type="evidence" value="ECO:0007669"/>
    <property type="project" value="TreeGrafter"/>
</dbReference>
<keyword evidence="4 12" id="KW-0378">Hydrolase</keyword>
<protein>
    <recommendedName>
        <fullName evidence="3 12">Beta-glucosidase</fullName>
        <ecNumber evidence="3 12">3.2.1.21</ecNumber>
    </recommendedName>
</protein>
<evidence type="ECO:0000256" key="12">
    <source>
        <dbReference type="RuleBase" id="RU361175"/>
    </source>
</evidence>
<reference evidence="13 15" key="1">
    <citation type="submission" date="2017-12" db="EMBL/GenBank/DDBJ databases">
        <title>Complete genome sequence of Herbivorax saccincola GGR1, a novel Cellulosome-producing hydrolytic bacterium in a thermophilic biogas plant, established by Illumina and Nanopore MinION sequencing.</title>
        <authorList>
            <person name="Pechtl A."/>
            <person name="Ruckert C."/>
            <person name="Koeck D.E."/>
            <person name="Maus I."/>
            <person name="Winkler A."/>
            <person name="Kalinowski J."/>
            <person name="Puhler A."/>
            <person name="Schwarz W.W."/>
            <person name="Zverlov V.V."/>
            <person name="Schluter A."/>
            <person name="Liebl W."/>
        </authorList>
    </citation>
    <scope>NUCLEOTIDE SEQUENCE [LARGE SCALE GENOMIC DNA]</scope>
    <source>
        <strain evidence="13">GGR1</strain>
        <strain evidence="15">SR1</strain>
    </source>
</reference>
<dbReference type="RefSeq" id="WP_101302467.1">
    <property type="nucleotide sequence ID" value="NZ_CP025197.1"/>
</dbReference>
<feature type="binding site" evidence="10">
    <location>
        <position position="20"/>
    </location>
    <ligand>
        <name>substrate</name>
    </ligand>
</feature>
<dbReference type="InterPro" id="IPR018120">
    <property type="entry name" value="Glyco_hydro_1_AS"/>
</dbReference>
<gene>
    <name evidence="13" type="primary">bglA</name>
    <name evidence="14" type="ORF">B9R14_15735</name>
    <name evidence="13" type="ORF">HVS_11535</name>
</gene>
<evidence type="ECO:0000256" key="2">
    <source>
        <dbReference type="ARBA" id="ARBA00010838"/>
    </source>
</evidence>
<evidence type="ECO:0000256" key="3">
    <source>
        <dbReference type="ARBA" id="ARBA00012744"/>
    </source>
</evidence>
<dbReference type="Proteomes" id="UP000239720">
    <property type="component" value="Unassembled WGS sequence"/>
</dbReference>
<dbReference type="NCBIfam" id="TIGR03356">
    <property type="entry name" value="BGL"/>
    <property type="match status" value="1"/>
</dbReference>
<feature type="active site" description="Proton donor" evidence="9">
    <location>
        <position position="166"/>
    </location>
</feature>
<dbReference type="KEGG" id="hsc:HVS_11535"/>
<feature type="binding site" evidence="10">
    <location>
        <position position="121"/>
    </location>
    <ligand>
        <name>substrate</name>
    </ligand>
</feature>
<evidence type="ECO:0000256" key="11">
    <source>
        <dbReference type="PROSITE-ProRule" id="PRU10055"/>
    </source>
</evidence>
<dbReference type="InterPro" id="IPR017853">
    <property type="entry name" value="GH"/>
</dbReference>
<evidence type="ECO:0000256" key="4">
    <source>
        <dbReference type="ARBA" id="ARBA00022801"/>
    </source>
</evidence>
<dbReference type="InterPro" id="IPR001360">
    <property type="entry name" value="Glyco_hydro_1"/>
</dbReference>
<keyword evidence="6" id="KW-0119">Carbohydrate metabolism</keyword>
<evidence type="ECO:0000256" key="1">
    <source>
        <dbReference type="ARBA" id="ARBA00000448"/>
    </source>
</evidence>
<accession>A0A2K9E6Z4</accession>
<dbReference type="InterPro" id="IPR017736">
    <property type="entry name" value="Glyco_hydro_1_beta-glucosidase"/>
</dbReference>
<sequence>MPGIVFPKDFIWGCATASYQIEGAFDEDGKGESIWDRFSHTPGKILNGDNGDVACDHYHRYKEDIALMKEIGIQSYRYSISWPRIFPEGKGQYNEKGLDFYKRLTYELLKNGIKPSVTLYHWDLPQKLQDIGGWANRDVTDYFVEYAGLLFEKLGDVVPYWITQNEPWIVAFLGHMMGVHAPGIKDLKTALEVFHNILLSHGKAVGAYRQLNLPGKIGIAPNFSTKYPASDKKEDIEACELADGVLNKWFIYPVFKGTYPEDVVKFYRDRGAHFDFPPEDMKIIGADIDFLAINYYTSEFVKHHPVNGFVEINNELSQFEKTEMGWIIYPKGLYDLLLRLDNDCNKIDIIISENGAAFDDKIDENGNINDVKRMNYIKEHLIQAHKAIEEGVNLKGYYLWSLMDNFEWSFGYSKKFGIIHVNRENLKRTIKNSGYLYRDIIKNNGL</sequence>
<comment type="similarity">
    <text evidence="2 12">Belongs to the glycosyl hydrolase 1 family.</text>
</comment>
<evidence type="ECO:0000313" key="16">
    <source>
        <dbReference type="Proteomes" id="UP000239720"/>
    </source>
</evidence>
<evidence type="ECO:0000256" key="6">
    <source>
        <dbReference type="ARBA" id="ARBA00023277"/>
    </source>
</evidence>
<keyword evidence="5" id="KW-0136">Cellulose degradation</keyword>
<dbReference type="EC" id="3.2.1.21" evidence="3 12"/>
<dbReference type="Gene3D" id="3.20.20.80">
    <property type="entry name" value="Glycosidases"/>
    <property type="match status" value="1"/>
</dbReference>
<evidence type="ECO:0000313" key="13">
    <source>
        <dbReference type="EMBL" id="AUG58198.1"/>
    </source>
</evidence>
<feature type="active site" description="Nucleophile" evidence="9 11">
    <location>
        <position position="353"/>
    </location>
</feature>
<keyword evidence="8" id="KW-0624">Polysaccharide degradation</keyword>
<feature type="binding site" evidence="10">
    <location>
        <position position="165"/>
    </location>
    <ligand>
        <name>substrate</name>
    </ligand>
</feature>
<evidence type="ECO:0000256" key="7">
    <source>
        <dbReference type="ARBA" id="ARBA00023295"/>
    </source>
</evidence>
<evidence type="ECO:0000256" key="9">
    <source>
        <dbReference type="PIRSR" id="PIRSR617736-1"/>
    </source>
</evidence>